<dbReference type="EMBL" id="ML993610">
    <property type="protein sequence ID" value="KAF2163192.1"/>
    <property type="molecule type" value="Genomic_DNA"/>
</dbReference>
<evidence type="ECO:0000256" key="1">
    <source>
        <dbReference type="ARBA" id="ARBA00007992"/>
    </source>
</evidence>
<keyword evidence="3" id="KW-0274">FAD</keyword>
<organism evidence="8 9">
    <name type="scientific">Zasmidium cellare ATCC 36951</name>
    <dbReference type="NCBI Taxonomy" id="1080233"/>
    <lineage>
        <taxon>Eukaryota</taxon>
        <taxon>Fungi</taxon>
        <taxon>Dikarya</taxon>
        <taxon>Ascomycota</taxon>
        <taxon>Pezizomycotina</taxon>
        <taxon>Dothideomycetes</taxon>
        <taxon>Dothideomycetidae</taxon>
        <taxon>Mycosphaerellales</taxon>
        <taxon>Mycosphaerellaceae</taxon>
        <taxon>Zasmidium</taxon>
    </lineage>
</organism>
<dbReference type="InterPro" id="IPR002938">
    <property type="entry name" value="FAD-bd"/>
</dbReference>
<evidence type="ECO:0000256" key="4">
    <source>
        <dbReference type="ARBA" id="ARBA00023002"/>
    </source>
</evidence>
<dbReference type="RefSeq" id="XP_033664081.1">
    <property type="nucleotide sequence ID" value="XM_033808197.1"/>
</dbReference>
<keyword evidence="4" id="KW-0560">Oxidoreductase</keyword>
<dbReference type="InterPro" id="IPR050493">
    <property type="entry name" value="FAD-dep_Monooxygenase_BioMet"/>
</dbReference>
<dbReference type="InterPro" id="IPR036188">
    <property type="entry name" value="FAD/NAD-bd_sf"/>
</dbReference>
<dbReference type="AlphaFoldDB" id="A0A6A6CB93"/>
<dbReference type="OrthoDB" id="16820at2759"/>
<evidence type="ECO:0000256" key="5">
    <source>
        <dbReference type="ARBA" id="ARBA00023033"/>
    </source>
</evidence>
<evidence type="ECO:0000256" key="3">
    <source>
        <dbReference type="ARBA" id="ARBA00022827"/>
    </source>
</evidence>
<proteinExistence type="inferred from homology"/>
<sequence length="459" mass="50346">MSTPSQPLDIKIIGGGIAGLSTALSLLAAPNKHSLPYTITILESAPSLSELGAGIQLNANATRIIHGLGLEKEFAAVANKPGIMEVRRYADDRVIGELQQNPESEWLYEYPHWQVYRPDFQRLLAEAVERKEKKGEDIKILFNQRVQHVDHETGTITFQDGRTEKADLVIAADGLRGKIREMIPGNEGIKARPFQEYCFRTVVPKERMDQFPETKELMKAGGLMVWCGPGIAMLGYPVNAGNLYNIVLSVPRPADGDLVGKWSEEGDPAEGAELLKSFNERCRKVWSLVTECNKWTLGDLPPLKTFASESGRLCVIGDAAHAILPHSGQGGAQALEDAASLATVLSSLPSADALSTTLSTWNTLRQNRMVGIRRYASGNQQFLTMQDGPGQEKRDELWGAMTRAWKKELEELGPEGVRGKPKPKADPESNDMRSPGTRMWVFGYDAVGEARRAVEGVGA</sequence>
<evidence type="ECO:0000313" key="9">
    <source>
        <dbReference type="Proteomes" id="UP000799537"/>
    </source>
</evidence>
<dbReference type="PANTHER" id="PTHR13789:SF309">
    <property type="entry name" value="PUTATIVE (AFU_ORTHOLOGUE AFUA_6G14510)-RELATED"/>
    <property type="match status" value="1"/>
</dbReference>
<gene>
    <name evidence="8" type="ORF">M409DRAFT_26635</name>
</gene>
<evidence type="ECO:0000256" key="6">
    <source>
        <dbReference type="SAM" id="MobiDB-lite"/>
    </source>
</evidence>
<evidence type="ECO:0000313" key="8">
    <source>
        <dbReference type="EMBL" id="KAF2163192.1"/>
    </source>
</evidence>
<dbReference type="Pfam" id="PF01494">
    <property type="entry name" value="FAD_binding_3"/>
    <property type="match status" value="1"/>
</dbReference>
<keyword evidence="2" id="KW-0285">Flavoprotein</keyword>
<dbReference type="PANTHER" id="PTHR13789">
    <property type="entry name" value="MONOOXYGENASE"/>
    <property type="match status" value="1"/>
</dbReference>
<dbReference type="GO" id="GO:0071949">
    <property type="term" value="F:FAD binding"/>
    <property type="evidence" value="ECO:0007669"/>
    <property type="project" value="InterPro"/>
</dbReference>
<keyword evidence="9" id="KW-1185">Reference proteome</keyword>
<dbReference type="Proteomes" id="UP000799537">
    <property type="component" value="Unassembled WGS sequence"/>
</dbReference>
<dbReference type="SUPFAM" id="SSF54373">
    <property type="entry name" value="FAD-linked reductases, C-terminal domain"/>
    <property type="match status" value="1"/>
</dbReference>
<evidence type="ECO:0000256" key="2">
    <source>
        <dbReference type="ARBA" id="ARBA00022630"/>
    </source>
</evidence>
<reference evidence="8" key="1">
    <citation type="journal article" date="2020" name="Stud. Mycol.">
        <title>101 Dothideomycetes genomes: a test case for predicting lifestyles and emergence of pathogens.</title>
        <authorList>
            <person name="Haridas S."/>
            <person name="Albert R."/>
            <person name="Binder M."/>
            <person name="Bloem J."/>
            <person name="Labutti K."/>
            <person name="Salamov A."/>
            <person name="Andreopoulos B."/>
            <person name="Baker S."/>
            <person name="Barry K."/>
            <person name="Bills G."/>
            <person name="Bluhm B."/>
            <person name="Cannon C."/>
            <person name="Castanera R."/>
            <person name="Culley D."/>
            <person name="Daum C."/>
            <person name="Ezra D."/>
            <person name="Gonzalez J."/>
            <person name="Henrissat B."/>
            <person name="Kuo A."/>
            <person name="Liang C."/>
            <person name="Lipzen A."/>
            <person name="Lutzoni F."/>
            <person name="Magnuson J."/>
            <person name="Mondo S."/>
            <person name="Nolan M."/>
            <person name="Ohm R."/>
            <person name="Pangilinan J."/>
            <person name="Park H.-J."/>
            <person name="Ramirez L."/>
            <person name="Alfaro M."/>
            <person name="Sun H."/>
            <person name="Tritt A."/>
            <person name="Yoshinaga Y."/>
            <person name="Zwiers L.-H."/>
            <person name="Turgeon B."/>
            <person name="Goodwin S."/>
            <person name="Spatafora J."/>
            <person name="Crous P."/>
            <person name="Grigoriev I."/>
        </authorList>
    </citation>
    <scope>NUCLEOTIDE SEQUENCE</scope>
    <source>
        <strain evidence="8">ATCC 36951</strain>
    </source>
</reference>
<protein>
    <recommendedName>
        <fullName evidence="7">FAD-binding domain-containing protein</fullName>
    </recommendedName>
</protein>
<dbReference type="PRINTS" id="PR00420">
    <property type="entry name" value="RNGMNOXGNASE"/>
</dbReference>
<feature type="domain" description="FAD-binding" evidence="7">
    <location>
        <begin position="9"/>
        <end position="368"/>
    </location>
</feature>
<dbReference type="Gene3D" id="3.50.50.60">
    <property type="entry name" value="FAD/NAD(P)-binding domain"/>
    <property type="match status" value="1"/>
</dbReference>
<evidence type="ECO:0000259" key="7">
    <source>
        <dbReference type="Pfam" id="PF01494"/>
    </source>
</evidence>
<dbReference type="GeneID" id="54561469"/>
<feature type="region of interest" description="Disordered" evidence="6">
    <location>
        <begin position="410"/>
        <end position="437"/>
    </location>
</feature>
<accession>A0A6A6CB93</accession>
<name>A0A6A6CB93_ZASCE</name>
<dbReference type="SUPFAM" id="SSF51905">
    <property type="entry name" value="FAD/NAD(P)-binding domain"/>
    <property type="match status" value="1"/>
</dbReference>
<comment type="similarity">
    <text evidence="1">Belongs to the paxM FAD-dependent monooxygenase family.</text>
</comment>
<keyword evidence="5" id="KW-0503">Monooxygenase</keyword>
<dbReference type="GO" id="GO:0004497">
    <property type="term" value="F:monooxygenase activity"/>
    <property type="evidence" value="ECO:0007669"/>
    <property type="project" value="UniProtKB-KW"/>
</dbReference>